<dbReference type="AlphaFoldDB" id="A0A2T0GZF2"/>
<dbReference type="RefSeq" id="WP_106112862.1">
    <property type="nucleotide sequence ID" value="NZ_PVSR01000004.1"/>
</dbReference>
<sequence length="423" mass="44973">MSTGVLSALTVRGRCLLAASCAAVVCALVLDERDLLRVAVFAAALPLLALTVSLSARTGLDARRELTPQRVEVGGEASVRLRLTNTGGLPPSDPVVVDEVPHGLGGPVRYRLNGLLPASGGLVEYTVRPRLRGVHRLGPARCRVEDPFGLVALDRHLAGTSRLVAVPEVVPLTGSPSWGEGGRENSGTPRAGHGVDDATLREYRHGDDLRRVHWKTTARRDELMVRVTETPQHGATTVLLDHRSAAHRGTGNRSSLEWAVSAAASICLHLRGRGRRVRLVDVAGNQLGSGEFSGQPDGGWDDDPILESLALLQPTASRELLPDGDPDTDRDLVAILGNTTPAGAEALTSARPESTRGAVILLDTTGWTEPGGEHRDVVSATAHRFRCAGWNVTTVDSPATSVSRAWERLCARDEPFDALGSES</sequence>
<dbReference type="Pfam" id="PF01882">
    <property type="entry name" value="DUF58"/>
    <property type="match status" value="1"/>
</dbReference>
<evidence type="ECO:0000313" key="4">
    <source>
        <dbReference type="Proteomes" id="UP000239352"/>
    </source>
</evidence>
<dbReference type="InParanoid" id="A0A2T0GZF2"/>
<dbReference type="PANTHER" id="PTHR34351">
    <property type="entry name" value="SLR1927 PROTEIN-RELATED"/>
    <property type="match status" value="1"/>
</dbReference>
<dbReference type="PANTHER" id="PTHR34351:SF1">
    <property type="entry name" value="SLR1927 PROTEIN"/>
    <property type="match status" value="1"/>
</dbReference>
<evidence type="ECO:0000313" key="3">
    <source>
        <dbReference type="EMBL" id="PRW64413.1"/>
    </source>
</evidence>
<comment type="caution">
    <text evidence="3">The sequence shown here is derived from an EMBL/GenBank/DDBJ whole genome shotgun (WGS) entry which is preliminary data.</text>
</comment>
<protein>
    <submittedName>
        <fullName evidence="3">DUF58 domain-containing protein</fullName>
    </submittedName>
</protein>
<keyword evidence="4" id="KW-1185">Reference proteome</keyword>
<name>A0A2T0GZF2_ACTMO</name>
<gene>
    <name evidence="3" type="ORF">CEP50_05715</name>
</gene>
<dbReference type="EMBL" id="PVSR01000004">
    <property type="protein sequence ID" value="PRW64413.1"/>
    <property type="molecule type" value="Genomic_DNA"/>
</dbReference>
<reference evidence="3 4" key="1">
    <citation type="submission" date="2018-03" db="EMBL/GenBank/DDBJ databases">
        <title>Actinopolyspora mortivallis from Sahara, screening for active biomolecules.</title>
        <authorList>
            <person name="Selama O."/>
            <person name="Wellington E.M.H."/>
            <person name="Hacene H."/>
        </authorList>
    </citation>
    <scope>NUCLEOTIDE SEQUENCE [LARGE SCALE GENOMIC DNA]</scope>
    <source>
        <strain evidence="3 4">M5A</strain>
    </source>
</reference>
<dbReference type="Proteomes" id="UP000239352">
    <property type="component" value="Unassembled WGS sequence"/>
</dbReference>
<organism evidence="3 4">
    <name type="scientific">Actinopolyspora mortivallis</name>
    <dbReference type="NCBI Taxonomy" id="33906"/>
    <lineage>
        <taxon>Bacteria</taxon>
        <taxon>Bacillati</taxon>
        <taxon>Actinomycetota</taxon>
        <taxon>Actinomycetes</taxon>
        <taxon>Actinopolysporales</taxon>
        <taxon>Actinopolysporaceae</taxon>
        <taxon>Actinopolyspora</taxon>
    </lineage>
</organism>
<feature type="region of interest" description="Disordered" evidence="1">
    <location>
        <begin position="175"/>
        <end position="195"/>
    </location>
</feature>
<evidence type="ECO:0000256" key="1">
    <source>
        <dbReference type="SAM" id="MobiDB-lite"/>
    </source>
</evidence>
<feature type="domain" description="DUF58" evidence="2">
    <location>
        <begin position="200"/>
        <end position="282"/>
    </location>
</feature>
<dbReference type="STRING" id="1050202.GCA_000384035_02176"/>
<proteinExistence type="predicted"/>
<evidence type="ECO:0000259" key="2">
    <source>
        <dbReference type="Pfam" id="PF01882"/>
    </source>
</evidence>
<accession>A0A2T0GZF2</accession>
<dbReference type="InterPro" id="IPR002881">
    <property type="entry name" value="DUF58"/>
</dbReference>